<evidence type="ECO:0000256" key="11">
    <source>
        <dbReference type="NCBIfam" id="TIGR00560"/>
    </source>
</evidence>
<organism evidence="14 15">
    <name type="scientific">Candidatus Methylomirabilis lanthanidiphila</name>
    <dbReference type="NCBI Taxonomy" id="2211376"/>
    <lineage>
        <taxon>Bacteria</taxon>
        <taxon>Candidatus Methylomirabilota</taxon>
        <taxon>Candidatus Methylomirabilia</taxon>
        <taxon>Candidatus Methylomirabilales</taxon>
        <taxon>Candidatus Methylomirabilaceae</taxon>
        <taxon>Candidatus Methylomirabilis</taxon>
    </lineage>
</organism>
<dbReference type="Pfam" id="PF01066">
    <property type="entry name" value="CDP-OH_P_transf"/>
    <property type="match status" value="1"/>
</dbReference>
<evidence type="ECO:0000256" key="8">
    <source>
        <dbReference type="ARBA" id="ARBA00023136"/>
    </source>
</evidence>
<dbReference type="InterPro" id="IPR043130">
    <property type="entry name" value="CDP-OH_PTrfase_TM_dom"/>
</dbReference>
<evidence type="ECO:0000256" key="12">
    <source>
        <dbReference type="RuleBase" id="RU003750"/>
    </source>
</evidence>
<evidence type="ECO:0000256" key="4">
    <source>
        <dbReference type="ARBA" id="ARBA00022679"/>
    </source>
</evidence>
<comment type="similarity">
    <text evidence="2 12">Belongs to the CDP-alcohol phosphatidyltransferase class-I family.</text>
</comment>
<dbReference type="GO" id="GO:0008444">
    <property type="term" value="F:CDP-diacylglycerol-glycerol-3-phosphate 3-phosphatidyltransferase activity"/>
    <property type="evidence" value="ECO:0007669"/>
    <property type="project" value="UniProtKB-UniRule"/>
</dbReference>
<dbReference type="PROSITE" id="PS00379">
    <property type="entry name" value="CDP_ALCOHOL_P_TRANSF"/>
    <property type="match status" value="1"/>
</dbReference>
<keyword evidence="8 13" id="KW-0472">Membrane</keyword>
<proteinExistence type="inferred from homology"/>
<dbReference type="AlphaFoldDB" id="A0A564ZEW6"/>
<comment type="subcellular location">
    <subcellularLocation>
        <location evidence="1">Membrane</location>
        <topology evidence="1">Multi-pass membrane protein</topology>
    </subcellularLocation>
</comment>
<evidence type="ECO:0000256" key="6">
    <source>
        <dbReference type="ARBA" id="ARBA00022989"/>
    </source>
</evidence>
<evidence type="ECO:0000256" key="10">
    <source>
        <dbReference type="ARBA" id="ARBA00023264"/>
    </source>
</evidence>
<keyword evidence="15" id="KW-1185">Reference proteome</keyword>
<evidence type="ECO:0000256" key="5">
    <source>
        <dbReference type="ARBA" id="ARBA00022692"/>
    </source>
</evidence>
<evidence type="ECO:0000256" key="7">
    <source>
        <dbReference type="ARBA" id="ARBA00023098"/>
    </source>
</evidence>
<evidence type="ECO:0000313" key="14">
    <source>
        <dbReference type="EMBL" id="VUZ83861.1"/>
    </source>
</evidence>
<dbReference type="Proteomes" id="UP000334340">
    <property type="component" value="Unassembled WGS sequence"/>
</dbReference>
<keyword evidence="3" id="KW-0444">Lipid biosynthesis</keyword>
<dbReference type="InterPro" id="IPR048254">
    <property type="entry name" value="CDP_ALCOHOL_P_TRANSF_CS"/>
</dbReference>
<dbReference type="EC" id="2.7.8.5" evidence="11"/>
<keyword evidence="10" id="KW-1208">Phospholipid metabolism</keyword>
<keyword evidence="4 12" id="KW-0808">Transferase</keyword>
<evidence type="ECO:0000256" key="1">
    <source>
        <dbReference type="ARBA" id="ARBA00004141"/>
    </source>
</evidence>
<dbReference type="InterPro" id="IPR050324">
    <property type="entry name" value="CDP-alcohol_PTase-I"/>
</dbReference>
<dbReference type="EMBL" id="CABIKM010000003">
    <property type="protein sequence ID" value="VUZ83861.1"/>
    <property type="molecule type" value="Genomic_DNA"/>
</dbReference>
<dbReference type="NCBIfam" id="TIGR00560">
    <property type="entry name" value="pgsA"/>
    <property type="match status" value="1"/>
</dbReference>
<evidence type="ECO:0000256" key="2">
    <source>
        <dbReference type="ARBA" id="ARBA00010441"/>
    </source>
</evidence>
<dbReference type="PANTHER" id="PTHR14269">
    <property type="entry name" value="CDP-DIACYLGLYCEROL--GLYCEROL-3-PHOSPHATE 3-PHOSPHATIDYLTRANSFERASE-RELATED"/>
    <property type="match status" value="1"/>
</dbReference>
<protein>
    <recommendedName>
        <fullName evidence="11">CDP-diacylglycerol--glycerol-3-phosphate 3-phosphatidyltransferase</fullName>
        <ecNumber evidence="11">2.7.8.5</ecNumber>
    </recommendedName>
</protein>
<keyword evidence="5 13" id="KW-0812">Transmembrane</keyword>
<dbReference type="InterPro" id="IPR004570">
    <property type="entry name" value="Phosphatidylglycerol_P_synth"/>
</dbReference>
<name>A0A564ZEW6_9BACT</name>
<reference evidence="14 15" key="1">
    <citation type="submission" date="2019-07" db="EMBL/GenBank/DDBJ databases">
        <authorList>
            <person name="Cremers G."/>
        </authorList>
    </citation>
    <scope>NUCLEOTIDE SEQUENCE [LARGE SCALE GENOMIC DNA]</scope>
</reference>
<evidence type="ECO:0000256" key="13">
    <source>
        <dbReference type="SAM" id="Phobius"/>
    </source>
</evidence>
<evidence type="ECO:0000313" key="15">
    <source>
        <dbReference type="Proteomes" id="UP000334340"/>
    </source>
</evidence>
<gene>
    <name evidence="14" type="primary">pgsA</name>
    <name evidence="14" type="ORF">MELA_00219</name>
</gene>
<feature type="transmembrane region" description="Helical" evidence="13">
    <location>
        <begin position="32"/>
        <end position="49"/>
    </location>
</feature>
<keyword evidence="6 13" id="KW-1133">Transmembrane helix</keyword>
<feature type="transmembrane region" description="Helical" evidence="13">
    <location>
        <begin position="175"/>
        <end position="196"/>
    </location>
</feature>
<evidence type="ECO:0000256" key="9">
    <source>
        <dbReference type="ARBA" id="ARBA00023209"/>
    </source>
</evidence>
<dbReference type="PANTHER" id="PTHR14269:SF62">
    <property type="entry name" value="CDP-DIACYLGLYCEROL--GLYCEROL-3-PHOSPHATE 3-PHOSPHATIDYLTRANSFERASE 1, CHLOROPLASTIC"/>
    <property type="match status" value="1"/>
</dbReference>
<dbReference type="GO" id="GO:0046474">
    <property type="term" value="P:glycerophospholipid biosynthetic process"/>
    <property type="evidence" value="ECO:0007669"/>
    <property type="project" value="TreeGrafter"/>
</dbReference>
<dbReference type="InterPro" id="IPR000462">
    <property type="entry name" value="CDP-OH_P_trans"/>
</dbReference>
<keyword evidence="9" id="KW-0594">Phospholipid biosynthesis</keyword>
<accession>A0A564ZEW6</accession>
<keyword evidence="7" id="KW-0443">Lipid metabolism</keyword>
<dbReference type="PIRSF" id="PIRSF000847">
    <property type="entry name" value="Phos_ph_gly_syn"/>
    <property type="match status" value="1"/>
</dbReference>
<dbReference type="Gene3D" id="1.20.120.1760">
    <property type="match status" value="1"/>
</dbReference>
<evidence type="ECO:0000256" key="3">
    <source>
        <dbReference type="ARBA" id="ARBA00022516"/>
    </source>
</evidence>
<sequence length="206" mass="22724">MKQGRADQEESMQVVPDLKRSRIYMNLPNKLTIGRIFLVPFIIVFLVVGEKVPNYTAGVIFLAAVLTDWLDGRIARTTSQVTALGKLLDPIADKLLISTALIALVQVGRAPAWMVVLIVGRELAITGLRTVAASQSIIIQASDFGKYKMLSEVAAVTFLILDWPPQWDFMGAPSLGFLCLWAAVVLSVVSGVDYFLRFWKVIDLSK</sequence>
<dbReference type="GO" id="GO:0016020">
    <property type="term" value="C:membrane"/>
    <property type="evidence" value="ECO:0007669"/>
    <property type="project" value="UniProtKB-SubCell"/>
</dbReference>